<dbReference type="Proteomes" id="UP000232587">
    <property type="component" value="Unassembled WGS sequence"/>
</dbReference>
<dbReference type="OrthoDB" id="7511332at2"/>
<dbReference type="EMBL" id="PHUF01000004">
    <property type="protein sequence ID" value="PKB14901.1"/>
    <property type="molecule type" value="Genomic_DNA"/>
</dbReference>
<reference evidence="3 4" key="1">
    <citation type="submission" date="2017-11" db="EMBL/GenBank/DDBJ databases">
        <title>Genomic Encyclopedia of Type Strains, Phase III (KMG-III): the genomes of soil and plant-associated and newly described type strains.</title>
        <authorList>
            <person name="Whitman W."/>
        </authorList>
    </citation>
    <scope>NUCLEOTIDE SEQUENCE [LARGE SCALE GENOMIC DNA]</scope>
    <source>
        <strain evidence="3 4">CGMCC 1.12274</strain>
    </source>
</reference>
<name>A0A2N0H7J0_9SPHN</name>
<keyword evidence="2" id="KW-0812">Transmembrane</keyword>
<feature type="region of interest" description="Disordered" evidence="1">
    <location>
        <begin position="422"/>
        <end position="447"/>
    </location>
</feature>
<protein>
    <submittedName>
        <fullName evidence="3">Uncharacterized protein</fullName>
    </submittedName>
</protein>
<evidence type="ECO:0000313" key="3">
    <source>
        <dbReference type="EMBL" id="PKB14901.1"/>
    </source>
</evidence>
<evidence type="ECO:0000256" key="2">
    <source>
        <dbReference type="SAM" id="Phobius"/>
    </source>
</evidence>
<evidence type="ECO:0000256" key="1">
    <source>
        <dbReference type="SAM" id="MobiDB-lite"/>
    </source>
</evidence>
<keyword evidence="2" id="KW-0472">Membrane</keyword>
<proteinExistence type="predicted"/>
<keyword evidence="4" id="KW-1185">Reference proteome</keyword>
<accession>A0A2N0H7J0</accession>
<gene>
    <name evidence="3" type="ORF">B0I00_2503</name>
</gene>
<keyword evidence="2" id="KW-1133">Transmembrane helix</keyword>
<feature type="transmembrane region" description="Helical" evidence="2">
    <location>
        <begin position="66"/>
        <end position="90"/>
    </location>
</feature>
<feature type="transmembrane region" description="Helical" evidence="2">
    <location>
        <begin position="21"/>
        <end position="46"/>
    </location>
</feature>
<feature type="region of interest" description="Disordered" evidence="1">
    <location>
        <begin position="263"/>
        <end position="295"/>
    </location>
</feature>
<sequence>MANQQDQHRAKAPPPITANPLFPAIVALWFAALFGLSSLVVRVSVIESLVRLSKLDLVLHAAAPPLGLTARILVALALAALGALVGAAIARRMARGTASRRESRRSANGADEDEPFVPDAAFLSDPGAPGTPARRPILASEELAGASPLNAAQGTTTPPPLLRRDDVPTDLNAFTDAPEPEPVDLPIVLTVSAPSADDNARAGRQVFGRAPVEPQELAERQIFQPSIDDDMGGQQPEPAPPLADLDMVDLALRLQQAMARRRAAWGGPEPEPTDHAPATLAAGKSPAPATPPADMATELPSMLREINRDDHDADNDERSVVLGTLPHRPVLVPAIEPVSPFVPPSNDAVEAAQDEEDEASAITGQGYASLLEVGSVPTRPTFARAEEAAAEDVPVEPVIIFPGQAARPGFGAPRLKAASAVDTVTPPAQSPNSHGARPSTLDAEETDRSLRAALANLQRIGGAG</sequence>
<feature type="region of interest" description="Disordered" evidence="1">
    <location>
        <begin position="95"/>
        <end position="165"/>
    </location>
</feature>
<dbReference type="AlphaFoldDB" id="A0A2N0H7J0"/>
<dbReference type="RefSeq" id="WP_100867682.1">
    <property type="nucleotide sequence ID" value="NZ_PHUF01000004.1"/>
</dbReference>
<evidence type="ECO:0000313" key="4">
    <source>
        <dbReference type="Proteomes" id="UP000232587"/>
    </source>
</evidence>
<organism evidence="3 4">
    <name type="scientific">Novosphingobium kunmingense</name>
    <dbReference type="NCBI Taxonomy" id="1211806"/>
    <lineage>
        <taxon>Bacteria</taxon>
        <taxon>Pseudomonadati</taxon>
        <taxon>Pseudomonadota</taxon>
        <taxon>Alphaproteobacteria</taxon>
        <taxon>Sphingomonadales</taxon>
        <taxon>Sphingomonadaceae</taxon>
        <taxon>Novosphingobium</taxon>
    </lineage>
</organism>
<comment type="caution">
    <text evidence="3">The sequence shown here is derived from an EMBL/GenBank/DDBJ whole genome shotgun (WGS) entry which is preliminary data.</text>
</comment>